<dbReference type="RefSeq" id="WP_112575159.1">
    <property type="nucleotide sequence ID" value="NZ_CP043450.1"/>
</dbReference>
<dbReference type="KEGG" id="mrub:DEO27_004160"/>
<dbReference type="PROSITE" id="PS51186">
    <property type="entry name" value="GNAT"/>
    <property type="match status" value="1"/>
</dbReference>
<organism evidence="4 5">
    <name type="scientific">Mucilaginibacter rubeus</name>
    <dbReference type="NCBI Taxonomy" id="2027860"/>
    <lineage>
        <taxon>Bacteria</taxon>
        <taxon>Pseudomonadati</taxon>
        <taxon>Bacteroidota</taxon>
        <taxon>Sphingobacteriia</taxon>
        <taxon>Sphingobacteriales</taxon>
        <taxon>Sphingobacteriaceae</taxon>
        <taxon>Mucilaginibacter</taxon>
    </lineage>
</organism>
<dbReference type="PANTHER" id="PTHR43877:SF2">
    <property type="entry name" value="AMINOALKYLPHOSPHONATE N-ACETYLTRANSFERASE-RELATED"/>
    <property type="match status" value="1"/>
</dbReference>
<dbReference type="GO" id="GO:0016747">
    <property type="term" value="F:acyltransferase activity, transferring groups other than amino-acyl groups"/>
    <property type="evidence" value="ECO:0007669"/>
    <property type="project" value="InterPro"/>
</dbReference>
<dbReference type="CDD" id="cd04301">
    <property type="entry name" value="NAT_SF"/>
    <property type="match status" value="1"/>
</dbReference>
<dbReference type="PANTHER" id="PTHR43877">
    <property type="entry name" value="AMINOALKYLPHOSPHONATE N-ACETYLTRANSFERASE-RELATED-RELATED"/>
    <property type="match status" value="1"/>
</dbReference>
<dbReference type="InterPro" id="IPR050832">
    <property type="entry name" value="Bact_Acetyltransf"/>
</dbReference>
<feature type="domain" description="N-acetyltransferase" evidence="3">
    <location>
        <begin position="1"/>
        <end position="151"/>
    </location>
</feature>
<evidence type="ECO:0000313" key="4">
    <source>
        <dbReference type="EMBL" id="QEM09241.1"/>
    </source>
</evidence>
<evidence type="ECO:0000259" key="3">
    <source>
        <dbReference type="PROSITE" id="PS51186"/>
    </source>
</evidence>
<sequence>METVTLKRTNSDNPDFRVLVTKLDADLRSRNGDMMDFYDHHNIIEKNDTIVIAYIDDTPAGCGCFKPFDQESIEVKRMFVEPDARGNGISKIVLNELESWAREIGFKFAVLESASKQIEAHNLYHKSGYERIENYAPYVDLPYSFCFRKTL</sequence>
<accession>A0A5C1HVY1</accession>
<dbReference type="EMBL" id="CP043450">
    <property type="protein sequence ID" value="QEM09241.1"/>
    <property type="molecule type" value="Genomic_DNA"/>
</dbReference>
<name>A0A5C1HVY1_9SPHI</name>
<evidence type="ECO:0000313" key="5">
    <source>
        <dbReference type="Proteomes" id="UP000251402"/>
    </source>
</evidence>
<gene>
    <name evidence="4" type="ORF">DEO27_004160</name>
</gene>
<dbReference type="SUPFAM" id="SSF55729">
    <property type="entry name" value="Acyl-CoA N-acyltransferases (Nat)"/>
    <property type="match status" value="1"/>
</dbReference>
<proteinExistence type="predicted"/>
<keyword evidence="2" id="KW-0012">Acyltransferase</keyword>
<dbReference type="AlphaFoldDB" id="A0A5C1HVY1"/>
<reference evidence="4" key="1">
    <citation type="submission" date="2019-08" db="EMBL/GenBank/DDBJ databases">
        <title>Comparative genome analysis confer to the adaptation heavy metal polluted environment.</title>
        <authorList>
            <person name="Li Y."/>
        </authorList>
    </citation>
    <scope>NUCLEOTIDE SEQUENCE [LARGE SCALE GENOMIC DNA]</scope>
    <source>
        <strain evidence="4">P1</strain>
    </source>
</reference>
<keyword evidence="5" id="KW-1185">Reference proteome</keyword>
<dbReference type="OrthoDB" id="9803233at2"/>
<dbReference type="Proteomes" id="UP000251402">
    <property type="component" value="Chromosome"/>
</dbReference>
<protein>
    <submittedName>
        <fullName evidence="4">GNAT family N-acetyltransferase</fullName>
    </submittedName>
</protein>
<dbReference type="Gene3D" id="3.40.630.30">
    <property type="match status" value="1"/>
</dbReference>
<dbReference type="InterPro" id="IPR016181">
    <property type="entry name" value="Acyl_CoA_acyltransferase"/>
</dbReference>
<dbReference type="Pfam" id="PF00583">
    <property type="entry name" value="Acetyltransf_1"/>
    <property type="match status" value="1"/>
</dbReference>
<evidence type="ECO:0000256" key="1">
    <source>
        <dbReference type="ARBA" id="ARBA00022679"/>
    </source>
</evidence>
<keyword evidence="1" id="KW-0808">Transferase</keyword>
<dbReference type="InterPro" id="IPR000182">
    <property type="entry name" value="GNAT_dom"/>
</dbReference>
<evidence type="ECO:0000256" key="2">
    <source>
        <dbReference type="ARBA" id="ARBA00023315"/>
    </source>
</evidence>